<reference evidence="3 4" key="1">
    <citation type="submission" date="2019-02" db="EMBL/GenBank/DDBJ databases">
        <title>The genomic architecture of introgression among sibling species of bacteria.</title>
        <authorList>
            <person name="Cavassim M.I.A."/>
            <person name="Moeskjaer S."/>
            <person name="Moslemi C."/>
            <person name="Fields B."/>
            <person name="Bachmann A."/>
            <person name="Vilhjalmsson B."/>
            <person name="Schierup M.H."/>
            <person name="Young J.P.W."/>
            <person name="Andersen S.U."/>
        </authorList>
    </citation>
    <scope>NUCLEOTIDE SEQUENCE [LARGE SCALE GENOMIC DNA]</scope>
    <source>
        <strain evidence="1 3">SM141A</strain>
        <strain evidence="2 4">SM42</strain>
        <plasmid evidence="2">pSM42_Rh02_Rh04</plasmid>
    </source>
</reference>
<dbReference type="Proteomes" id="UP000291892">
    <property type="component" value="Unassembled WGS sequence"/>
</dbReference>
<dbReference type="Proteomes" id="UP000291659">
    <property type="component" value="Unassembled WGS sequence"/>
</dbReference>
<sequence>MWPQLGRSRVATVRLFEPEPTKFLARPLVSRSIVSLEQPVKSNEPIEICDWSAEWAEKFRVMAAVIRTALGARAKRIDHIGSTAINGLAAKPIIDIQVSVVDFDPLDSLVEPLKAIGYVWRSSNPELAKRYFRESPGQERTHIHVRRLGSWHEQWPLLFRDYMRIHVEEHEPYVDLKRRLAARFQNDRVAYTTGKEDHLWQIIRRADRWAAATGWMSRVSDA</sequence>
<dbReference type="AlphaFoldDB" id="A0AAE8Q6L2"/>
<evidence type="ECO:0000313" key="3">
    <source>
        <dbReference type="Proteomes" id="UP000291659"/>
    </source>
</evidence>
<geneLocation type="plasmid" evidence="2">
    <name>pSM42_Rh02_Rh04</name>
</geneLocation>
<dbReference type="SUPFAM" id="SSF81301">
    <property type="entry name" value="Nucleotidyltransferase"/>
    <property type="match status" value="1"/>
</dbReference>
<dbReference type="Pfam" id="PF04229">
    <property type="entry name" value="GrpB"/>
    <property type="match status" value="1"/>
</dbReference>
<dbReference type="InterPro" id="IPR007344">
    <property type="entry name" value="GrpB/CoaE"/>
</dbReference>
<dbReference type="PANTHER" id="PTHR34822">
    <property type="entry name" value="GRPB DOMAIN PROTEIN (AFU_ORTHOLOGUE AFUA_1G01530)"/>
    <property type="match status" value="1"/>
</dbReference>
<dbReference type="PANTHER" id="PTHR34822:SF1">
    <property type="entry name" value="GRPB FAMILY PROTEIN"/>
    <property type="match status" value="1"/>
</dbReference>
<keyword evidence="3" id="KW-1185">Reference proteome</keyword>
<dbReference type="InterPro" id="IPR043519">
    <property type="entry name" value="NT_sf"/>
</dbReference>
<gene>
    <name evidence="2" type="ORF">ELG94_31520</name>
    <name evidence="1" type="ORF">ELH98_32110</name>
</gene>
<evidence type="ECO:0000313" key="2">
    <source>
        <dbReference type="EMBL" id="TBF05214.1"/>
    </source>
</evidence>
<dbReference type="Gene3D" id="3.30.460.10">
    <property type="entry name" value="Beta Polymerase, domain 2"/>
    <property type="match status" value="1"/>
</dbReference>
<organism evidence="2 4">
    <name type="scientific">Rhizobium ruizarguesonis</name>
    <dbReference type="NCBI Taxonomy" id="2081791"/>
    <lineage>
        <taxon>Bacteria</taxon>
        <taxon>Pseudomonadati</taxon>
        <taxon>Pseudomonadota</taxon>
        <taxon>Alphaproteobacteria</taxon>
        <taxon>Hyphomicrobiales</taxon>
        <taxon>Rhizobiaceae</taxon>
        <taxon>Rhizobium/Agrobacterium group</taxon>
        <taxon>Rhizobium</taxon>
    </lineage>
</organism>
<dbReference type="EMBL" id="SIOX01000009">
    <property type="protein sequence ID" value="TAX66515.1"/>
    <property type="molecule type" value="Genomic_DNA"/>
</dbReference>
<proteinExistence type="predicted"/>
<keyword evidence="2" id="KW-0614">Plasmid</keyword>
<comment type="caution">
    <text evidence="2">The sequence shown here is derived from an EMBL/GenBank/DDBJ whole genome shotgun (WGS) entry which is preliminary data.</text>
</comment>
<dbReference type="EMBL" id="SIKX01000003">
    <property type="protein sequence ID" value="TBF05214.1"/>
    <property type="molecule type" value="Genomic_DNA"/>
</dbReference>
<protein>
    <submittedName>
        <fullName evidence="2">GrpB family protein</fullName>
    </submittedName>
</protein>
<name>A0AAE8Q6L2_9HYPH</name>
<evidence type="ECO:0000313" key="1">
    <source>
        <dbReference type="EMBL" id="TAX66515.1"/>
    </source>
</evidence>
<evidence type="ECO:0000313" key="4">
    <source>
        <dbReference type="Proteomes" id="UP000291892"/>
    </source>
</evidence>
<accession>A0AAE8Q6L2</accession>